<protein>
    <submittedName>
        <fullName evidence="2">Uncharacterized protein</fullName>
    </submittedName>
</protein>
<evidence type="ECO:0000256" key="1">
    <source>
        <dbReference type="SAM" id="MobiDB-lite"/>
    </source>
</evidence>
<accession>A0A0D9WXV6</accession>
<keyword evidence="3" id="KW-1185">Reference proteome</keyword>
<sequence length="150" mass="15835">MSITGKVLTGAVAGHGTPTRSGGRRCSARLGVEVHSGGGKVRCTFLLLLLASCSSLLAPRFRSAWPGRGSSVELRHPNGTAAMVWAWFTAVVGHGSGCGSSSSMRTAASAWFAARPSLAPAAFTRMSSLRRRYEQGRWSQAEENRAVASR</sequence>
<proteinExistence type="predicted"/>
<organism evidence="2 3">
    <name type="scientific">Leersia perrieri</name>
    <dbReference type="NCBI Taxonomy" id="77586"/>
    <lineage>
        <taxon>Eukaryota</taxon>
        <taxon>Viridiplantae</taxon>
        <taxon>Streptophyta</taxon>
        <taxon>Embryophyta</taxon>
        <taxon>Tracheophyta</taxon>
        <taxon>Spermatophyta</taxon>
        <taxon>Magnoliopsida</taxon>
        <taxon>Liliopsida</taxon>
        <taxon>Poales</taxon>
        <taxon>Poaceae</taxon>
        <taxon>BOP clade</taxon>
        <taxon>Oryzoideae</taxon>
        <taxon>Oryzeae</taxon>
        <taxon>Oryzinae</taxon>
        <taxon>Leersia</taxon>
    </lineage>
</organism>
<dbReference type="AlphaFoldDB" id="A0A0D9WXV6"/>
<dbReference type="Gramene" id="LPERR07G09440.1">
    <property type="protein sequence ID" value="LPERR07G09440.1"/>
    <property type="gene ID" value="LPERR07G09440"/>
</dbReference>
<feature type="region of interest" description="Disordered" evidence="1">
    <location>
        <begin position="1"/>
        <end position="20"/>
    </location>
</feature>
<dbReference type="EnsemblPlants" id="LPERR07G09440.1">
    <property type="protein sequence ID" value="LPERR07G09440.1"/>
    <property type="gene ID" value="LPERR07G09440"/>
</dbReference>
<reference evidence="3" key="2">
    <citation type="submission" date="2013-12" db="EMBL/GenBank/DDBJ databases">
        <authorList>
            <person name="Yu Y."/>
            <person name="Lee S."/>
            <person name="de Baynast K."/>
            <person name="Wissotski M."/>
            <person name="Liu L."/>
            <person name="Talag J."/>
            <person name="Goicoechea J."/>
            <person name="Angelova A."/>
            <person name="Jetty R."/>
            <person name="Kudrna D."/>
            <person name="Golser W."/>
            <person name="Rivera L."/>
            <person name="Zhang J."/>
            <person name="Wing R."/>
        </authorList>
    </citation>
    <scope>NUCLEOTIDE SEQUENCE</scope>
</reference>
<reference evidence="2 3" key="1">
    <citation type="submission" date="2012-08" db="EMBL/GenBank/DDBJ databases">
        <title>Oryza genome evolution.</title>
        <authorList>
            <person name="Wing R.A."/>
        </authorList>
    </citation>
    <scope>NUCLEOTIDE SEQUENCE</scope>
</reference>
<reference evidence="2" key="3">
    <citation type="submission" date="2015-04" db="UniProtKB">
        <authorList>
            <consortium name="EnsemblPlants"/>
        </authorList>
    </citation>
    <scope>IDENTIFICATION</scope>
</reference>
<dbReference type="Proteomes" id="UP000032180">
    <property type="component" value="Chromosome 7"/>
</dbReference>
<name>A0A0D9WXV6_9ORYZ</name>
<evidence type="ECO:0000313" key="3">
    <source>
        <dbReference type="Proteomes" id="UP000032180"/>
    </source>
</evidence>
<evidence type="ECO:0000313" key="2">
    <source>
        <dbReference type="EnsemblPlants" id="LPERR07G09440.1"/>
    </source>
</evidence>
<dbReference type="HOGENOM" id="CLU_1743162_0_0_1"/>